<feature type="compositionally biased region" description="Polar residues" evidence="1">
    <location>
        <begin position="124"/>
        <end position="134"/>
    </location>
</feature>
<evidence type="ECO:0000256" key="2">
    <source>
        <dbReference type="SAM" id="Phobius"/>
    </source>
</evidence>
<feature type="transmembrane region" description="Helical" evidence="2">
    <location>
        <begin position="226"/>
        <end position="247"/>
    </location>
</feature>
<accession>A0A1H0WZQ1</accession>
<keyword evidence="2" id="KW-0472">Membrane</keyword>
<sequence>MMENGRGWGAAVRSGKGSAVTWQDELQQLDAELAAGQISAEEYRQRRDAVLGRVQAEQSGGPSDGFPTQQPDPGPDSGGATSWPRHSGDAAQSSGPHGGQAGTPQSPFPPAFSWQQYGGDADGQSESTQVVRNSGAQPPAGQGFPQQGYQQQPPSPPGGWPSQGQPQHGQAHEQFQWGQYWGTGDSGGTPWGNSDLPPEHGDTSWMRQGPEVFETVGKSSSKGKTVGITVGGVLMVGLVVAAVFYFVSADEPPRATPPPVTSSSTPTSTTPPLPEPPPAKPAPGNAEEVLIQPPEGPRHPFNGPLGRSALEGPHSGALLGPVREFALNNGIVNGRYAGTNDEGVPVRTTLIAIEMPDEATAERLTRKYLEQQEALAVIDELSYRGVEVYSSGDTLRTAYTSHSWTVIVDVQTLDAPDGEARSLFEDVLSQQLAKTPPTVRE</sequence>
<dbReference type="EMBL" id="FNJR01000019">
    <property type="protein sequence ID" value="SDP96090.1"/>
    <property type="molecule type" value="Genomic_DNA"/>
</dbReference>
<feature type="compositionally biased region" description="Low complexity" evidence="1">
    <location>
        <begin position="160"/>
        <end position="169"/>
    </location>
</feature>
<keyword evidence="2" id="KW-0812">Transmembrane</keyword>
<feature type="compositionally biased region" description="Low complexity" evidence="1">
    <location>
        <begin position="135"/>
        <end position="152"/>
    </location>
</feature>
<dbReference type="AlphaFoldDB" id="A0A1H0WZQ1"/>
<proteinExistence type="predicted"/>
<feature type="region of interest" description="Disordered" evidence="1">
    <location>
        <begin position="49"/>
        <end position="206"/>
    </location>
</feature>
<evidence type="ECO:0000313" key="4">
    <source>
        <dbReference type="Proteomes" id="UP000199497"/>
    </source>
</evidence>
<evidence type="ECO:0000256" key="1">
    <source>
        <dbReference type="SAM" id="MobiDB-lite"/>
    </source>
</evidence>
<feature type="compositionally biased region" description="Polar residues" evidence="1">
    <location>
        <begin position="56"/>
        <end position="71"/>
    </location>
</feature>
<reference evidence="4" key="1">
    <citation type="submission" date="2016-10" db="EMBL/GenBank/DDBJ databases">
        <authorList>
            <person name="Varghese N."/>
            <person name="Submissions S."/>
        </authorList>
    </citation>
    <scope>NUCLEOTIDE SEQUENCE [LARGE SCALE GENOMIC DNA]</scope>
    <source>
        <strain evidence="4">DSM 46732</strain>
    </source>
</reference>
<dbReference type="Proteomes" id="UP000199497">
    <property type="component" value="Unassembled WGS sequence"/>
</dbReference>
<feature type="region of interest" description="Disordered" evidence="1">
    <location>
        <begin position="251"/>
        <end position="313"/>
    </location>
</feature>
<evidence type="ECO:0000313" key="3">
    <source>
        <dbReference type="EMBL" id="SDP96090.1"/>
    </source>
</evidence>
<keyword evidence="4" id="KW-1185">Reference proteome</keyword>
<dbReference type="STRING" id="405564.SAMN04487905_11932"/>
<organism evidence="3 4">
    <name type="scientific">Actinopolyspora xinjiangensis</name>
    <dbReference type="NCBI Taxonomy" id="405564"/>
    <lineage>
        <taxon>Bacteria</taxon>
        <taxon>Bacillati</taxon>
        <taxon>Actinomycetota</taxon>
        <taxon>Actinomycetes</taxon>
        <taxon>Actinopolysporales</taxon>
        <taxon>Actinopolysporaceae</taxon>
        <taxon>Actinopolyspora</taxon>
    </lineage>
</organism>
<protein>
    <recommendedName>
        <fullName evidence="5">Short C-terminal domain-containing protein</fullName>
    </recommendedName>
</protein>
<evidence type="ECO:0008006" key="5">
    <source>
        <dbReference type="Google" id="ProtNLM"/>
    </source>
</evidence>
<gene>
    <name evidence="3" type="ORF">SAMN04487905_11932</name>
</gene>
<feature type="compositionally biased region" description="Pro residues" evidence="1">
    <location>
        <begin position="269"/>
        <end position="281"/>
    </location>
</feature>
<keyword evidence="2" id="KW-1133">Transmembrane helix</keyword>
<name>A0A1H0WZQ1_9ACTN</name>